<comment type="subunit">
    <text evidence="3">F-type ATPases have 2 components, CF(1) - the catalytic core - and CF(0) - the membrane proton channel.</text>
</comment>
<dbReference type="Pfam" id="PF00895">
    <property type="entry name" value="ATP-synt_8"/>
    <property type="match status" value="1"/>
</dbReference>
<keyword evidence="4 12" id="KW-0813">Transport</keyword>
<proteinExistence type="inferred from homology"/>
<keyword evidence="11 13" id="KW-0472">Membrane</keyword>
<evidence type="ECO:0000256" key="7">
    <source>
        <dbReference type="ARBA" id="ARBA00022781"/>
    </source>
</evidence>
<accession>A0A7D7AA53</accession>
<dbReference type="AlphaFoldDB" id="A0A7D7AA53"/>
<keyword evidence="7 12" id="KW-0375">Hydrogen ion transport</keyword>
<keyword evidence="9 12" id="KW-0406">Ion transport</keyword>
<evidence type="ECO:0000256" key="13">
    <source>
        <dbReference type="SAM" id="Phobius"/>
    </source>
</evidence>
<dbReference type="GO" id="GO:0045259">
    <property type="term" value="C:proton-transporting ATP synthase complex"/>
    <property type="evidence" value="ECO:0007669"/>
    <property type="project" value="UniProtKB-KW"/>
</dbReference>
<gene>
    <name evidence="14" type="primary">atp8</name>
</gene>
<evidence type="ECO:0000256" key="12">
    <source>
        <dbReference type="RuleBase" id="RU003661"/>
    </source>
</evidence>
<evidence type="ECO:0000313" key="14">
    <source>
        <dbReference type="EMBL" id="QLY90100.1"/>
    </source>
</evidence>
<dbReference type="GO" id="GO:0031966">
    <property type="term" value="C:mitochondrial membrane"/>
    <property type="evidence" value="ECO:0007669"/>
    <property type="project" value="UniProtKB-SubCell"/>
</dbReference>
<dbReference type="GO" id="GO:0015078">
    <property type="term" value="F:proton transmembrane transporter activity"/>
    <property type="evidence" value="ECO:0007669"/>
    <property type="project" value="InterPro"/>
</dbReference>
<keyword evidence="10 12" id="KW-0496">Mitochondrion</keyword>
<geneLocation type="mitochondrion" evidence="14"/>
<name>A0A7D7AA53_9DIPT</name>
<evidence type="ECO:0000256" key="3">
    <source>
        <dbReference type="ARBA" id="ARBA00011291"/>
    </source>
</evidence>
<dbReference type="InterPro" id="IPR001421">
    <property type="entry name" value="ATP8_metazoa"/>
</dbReference>
<keyword evidence="5 12" id="KW-0138">CF(0)</keyword>
<feature type="transmembrane region" description="Helical" evidence="13">
    <location>
        <begin position="6"/>
        <end position="29"/>
    </location>
</feature>
<organism evidence="14">
    <name type="scientific">Metalimnobia quadrinotata</name>
    <dbReference type="NCBI Taxonomy" id="2719075"/>
    <lineage>
        <taxon>Eukaryota</taxon>
        <taxon>Metazoa</taxon>
        <taxon>Ecdysozoa</taxon>
        <taxon>Arthropoda</taxon>
        <taxon>Hexapoda</taxon>
        <taxon>Insecta</taxon>
        <taxon>Pterygota</taxon>
        <taxon>Neoptera</taxon>
        <taxon>Endopterygota</taxon>
        <taxon>Diptera</taxon>
        <taxon>Nematocera</taxon>
        <taxon>Tipuloidea</taxon>
        <taxon>Metalimnobia</taxon>
    </lineage>
</organism>
<evidence type="ECO:0000256" key="1">
    <source>
        <dbReference type="ARBA" id="ARBA00004304"/>
    </source>
</evidence>
<evidence type="ECO:0000256" key="4">
    <source>
        <dbReference type="ARBA" id="ARBA00022448"/>
    </source>
</evidence>
<keyword evidence="8 13" id="KW-1133">Transmembrane helix</keyword>
<comment type="subcellular location">
    <subcellularLocation>
        <location evidence="1 12">Mitochondrion membrane</location>
        <topology evidence="1 12">Single-pass membrane protein</topology>
    </subcellularLocation>
</comment>
<evidence type="ECO:0000256" key="5">
    <source>
        <dbReference type="ARBA" id="ARBA00022547"/>
    </source>
</evidence>
<comment type="similarity">
    <text evidence="2 12">Belongs to the ATPase protein 8 family.</text>
</comment>
<evidence type="ECO:0000256" key="8">
    <source>
        <dbReference type="ARBA" id="ARBA00022989"/>
    </source>
</evidence>
<dbReference type="EMBL" id="MT584154">
    <property type="protein sequence ID" value="QLY90100.1"/>
    <property type="molecule type" value="Genomic_DNA"/>
</dbReference>
<evidence type="ECO:0000256" key="6">
    <source>
        <dbReference type="ARBA" id="ARBA00022692"/>
    </source>
</evidence>
<evidence type="ECO:0000256" key="11">
    <source>
        <dbReference type="ARBA" id="ARBA00023136"/>
    </source>
</evidence>
<keyword evidence="6 12" id="KW-0812">Transmembrane</keyword>
<protein>
    <recommendedName>
        <fullName evidence="12">ATP synthase complex subunit 8</fullName>
    </recommendedName>
</protein>
<evidence type="ECO:0000256" key="9">
    <source>
        <dbReference type="ARBA" id="ARBA00023065"/>
    </source>
</evidence>
<sequence>MPQMAPLSWLTLFIIFSITLIVFNTLNYFSYFPHKKSTLISNQKNKTNSLQWKW</sequence>
<reference evidence="14" key="1">
    <citation type="submission" date="2020-06" db="EMBL/GenBank/DDBJ databases">
        <title>DNAmark Project.</title>
        <authorList>
            <person name="Leerhoei F."/>
        </authorList>
    </citation>
    <scope>NUCLEOTIDE SEQUENCE</scope>
    <source>
        <strain evidence="14">DM757</strain>
    </source>
</reference>
<evidence type="ECO:0000256" key="10">
    <source>
        <dbReference type="ARBA" id="ARBA00023128"/>
    </source>
</evidence>
<dbReference type="GO" id="GO:0015986">
    <property type="term" value="P:proton motive force-driven ATP synthesis"/>
    <property type="evidence" value="ECO:0007669"/>
    <property type="project" value="InterPro"/>
</dbReference>
<evidence type="ECO:0000256" key="2">
    <source>
        <dbReference type="ARBA" id="ARBA00008892"/>
    </source>
</evidence>